<dbReference type="AlphaFoldDB" id="A0A087C7E4"/>
<comment type="similarity">
    <text evidence="2">Belongs to the ABC transporter superfamily.</text>
</comment>
<proteinExistence type="inferred from homology"/>
<dbReference type="PANTHER" id="PTHR43553">
    <property type="entry name" value="HEAVY METAL TRANSPORTER"/>
    <property type="match status" value="1"/>
</dbReference>
<comment type="subcellular location">
    <subcellularLocation>
        <location evidence="1">Cell membrane</location>
        <topology evidence="1">Peripheral membrane protein</topology>
    </subcellularLocation>
</comment>
<accession>A0A087C7E4</accession>
<dbReference type="InterPro" id="IPR003439">
    <property type="entry name" value="ABC_transporter-like_ATP-bd"/>
</dbReference>
<dbReference type="GO" id="GO:0005524">
    <property type="term" value="F:ATP binding"/>
    <property type="evidence" value="ECO:0007669"/>
    <property type="project" value="UniProtKB-KW"/>
</dbReference>
<dbReference type="RefSeq" id="WP_081882769.1">
    <property type="nucleotide sequence ID" value="NZ_JGZE01000002.1"/>
</dbReference>
<dbReference type="InterPro" id="IPR050095">
    <property type="entry name" value="ECF_ABC_transporter_ATP-bd"/>
</dbReference>
<dbReference type="STRING" id="1437603.GCA_000771525_01331"/>
<dbReference type="PANTHER" id="PTHR43553:SF27">
    <property type="entry name" value="ENERGY-COUPLING FACTOR TRANSPORTER ATP-BINDING PROTEIN ECFA2"/>
    <property type="match status" value="1"/>
</dbReference>
<dbReference type="InterPro" id="IPR003593">
    <property type="entry name" value="AAA+_ATPase"/>
</dbReference>
<reference evidence="11 12" key="1">
    <citation type="submission" date="2014-03" db="EMBL/GenBank/DDBJ databases">
        <title>Genomics of Bifidobacteria.</title>
        <authorList>
            <person name="Ventura M."/>
            <person name="Milani C."/>
            <person name="Lugli G.A."/>
        </authorList>
    </citation>
    <scope>NUCLEOTIDE SEQUENCE [LARGE SCALE GENOMIC DNA]</scope>
    <source>
        <strain evidence="11 12">DSM 21395</strain>
    </source>
</reference>
<dbReference type="SMART" id="SM00382">
    <property type="entry name" value="AAA"/>
    <property type="match status" value="2"/>
</dbReference>
<keyword evidence="5" id="KW-0547">Nucleotide-binding</keyword>
<evidence type="ECO:0000313" key="12">
    <source>
        <dbReference type="Proteomes" id="UP000029082"/>
    </source>
</evidence>
<keyword evidence="12" id="KW-1185">Reference proteome</keyword>
<dbReference type="InterPro" id="IPR027417">
    <property type="entry name" value="P-loop_NTPase"/>
</dbReference>
<dbReference type="EC" id="3.6.3.31" evidence="11"/>
<dbReference type="GO" id="GO:0043190">
    <property type="term" value="C:ATP-binding cassette (ABC) transporter complex"/>
    <property type="evidence" value="ECO:0007669"/>
    <property type="project" value="TreeGrafter"/>
</dbReference>
<dbReference type="EMBL" id="JGZE01000002">
    <property type="protein sequence ID" value="KFI79194.1"/>
    <property type="molecule type" value="Genomic_DNA"/>
</dbReference>
<dbReference type="SUPFAM" id="SSF52540">
    <property type="entry name" value="P-loop containing nucleoside triphosphate hydrolases"/>
    <property type="match status" value="2"/>
</dbReference>
<evidence type="ECO:0000256" key="2">
    <source>
        <dbReference type="ARBA" id="ARBA00005417"/>
    </source>
</evidence>
<evidence type="ECO:0000256" key="1">
    <source>
        <dbReference type="ARBA" id="ARBA00004202"/>
    </source>
</evidence>
<evidence type="ECO:0000313" key="11">
    <source>
        <dbReference type="EMBL" id="KFI79194.1"/>
    </source>
</evidence>
<sequence>MGEAWVSGMGDGGGGVVSGVVSHTAAVAALTVRHLWCAYGDGEPWVIKDCSWTVPAGSLTVLAGASGSGKSTLLSCIAGLAAHEPTMRWRGDVLVDGVSHTGRSVCEIAQTVGFVQQNPEAQILNATVEDEIAFGCENLAVPAQEIERRVRTYSAMFHLDPTAAAARLSGGQQERVCCAAALAMDRPMLLLDEPLASLDREGAATVMGALRRLADAGRTIIVCEHRIREVEPYADHTVELIDGGIRPCTLHPCTLRPGTLMPYAQRSGSHAGAVSDDCPRPEEHHSENIRTGVRVPLPRMDGVRVRRHGRTTLDIDRLELHDGDALMLLGENGAGKSTLLSVMAGVLHPSAGRCLDGRGRIIRRASARAEGFRLWRLGASSSGLRTAYLWQNPDYQLFTASVIAEMLARNADREACMAVLEEMGLAGLASGYPLALSEGQKRRLALATCLVSCPQLLLLDEPAAGQDEDRVSDDMEAVRRYLDTHECACVMATHDLRGAERIANGTLVMRQGRVSRR</sequence>
<feature type="region of interest" description="Disordered" evidence="9">
    <location>
        <begin position="266"/>
        <end position="287"/>
    </location>
</feature>
<keyword evidence="11" id="KW-0378">Hydrolase</keyword>
<dbReference type="InterPro" id="IPR015856">
    <property type="entry name" value="ABC_transpr_CbiO/EcfA_su"/>
</dbReference>
<feature type="domain" description="ABC transporter" evidence="10">
    <location>
        <begin position="30"/>
        <end position="267"/>
    </location>
</feature>
<name>A0A087C7E4_9BIFI</name>
<keyword evidence="8" id="KW-0472">Membrane</keyword>
<keyword evidence="4" id="KW-1003">Cell membrane</keyword>
<evidence type="ECO:0000256" key="9">
    <source>
        <dbReference type="SAM" id="MobiDB-lite"/>
    </source>
</evidence>
<evidence type="ECO:0000256" key="3">
    <source>
        <dbReference type="ARBA" id="ARBA00022448"/>
    </source>
</evidence>
<keyword evidence="6" id="KW-0067">ATP-binding</keyword>
<dbReference type="CDD" id="cd03225">
    <property type="entry name" value="ABC_cobalt_CbiO_domain1"/>
    <property type="match status" value="2"/>
</dbReference>
<dbReference type="GO" id="GO:0042626">
    <property type="term" value="F:ATPase-coupled transmembrane transporter activity"/>
    <property type="evidence" value="ECO:0007669"/>
    <property type="project" value="TreeGrafter"/>
</dbReference>
<feature type="domain" description="ABC transporter" evidence="10">
    <location>
        <begin position="298"/>
        <end position="517"/>
    </location>
</feature>
<dbReference type="Proteomes" id="UP000029082">
    <property type="component" value="Unassembled WGS sequence"/>
</dbReference>
<dbReference type="Gene3D" id="3.40.50.300">
    <property type="entry name" value="P-loop containing nucleotide triphosphate hydrolases"/>
    <property type="match status" value="2"/>
</dbReference>
<evidence type="ECO:0000256" key="7">
    <source>
        <dbReference type="ARBA" id="ARBA00022967"/>
    </source>
</evidence>
<dbReference type="PROSITE" id="PS50893">
    <property type="entry name" value="ABC_TRANSPORTER_2"/>
    <property type="match status" value="2"/>
</dbReference>
<evidence type="ECO:0000256" key="6">
    <source>
        <dbReference type="ARBA" id="ARBA00022840"/>
    </source>
</evidence>
<gene>
    <name evidence="11" type="ORF">BMON_0391</name>
</gene>
<evidence type="ECO:0000256" key="5">
    <source>
        <dbReference type="ARBA" id="ARBA00022741"/>
    </source>
</evidence>
<dbReference type="GO" id="GO:0016887">
    <property type="term" value="F:ATP hydrolysis activity"/>
    <property type="evidence" value="ECO:0007669"/>
    <property type="project" value="InterPro"/>
</dbReference>
<comment type="caution">
    <text evidence="11">The sequence shown here is derived from an EMBL/GenBank/DDBJ whole genome shotgun (WGS) entry which is preliminary data.</text>
</comment>
<feature type="compositionally biased region" description="Basic and acidic residues" evidence="9">
    <location>
        <begin position="277"/>
        <end position="287"/>
    </location>
</feature>
<evidence type="ECO:0000256" key="8">
    <source>
        <dbReference type="ARBA" id="ARBA00023136"/>
    </source>
</evidence>
<organism evidence="11 12">
    <name type="scientific">Bifidobacterium mongoliense DSM 21395</name>
    <dbReference type="NCBI Taxonomy" id="1437603"/>
    <lineage>
        <taxon>Bacteria</taxon>
        <taxon>Bacillati</taxon>
        <taxon>Actinomycetota</taxon>
        <taxon>Actinomycetes</taxon>
        <taxon>Bifidobacteriales</taxon>
        <taxon>Bifidobacteriaceae</taxon>
        <taxon>Bifidobacterium</taxon>
    </lineage>
</organism>
<keyword evidence="3" id="KW-0813">Transport</keyword>
<protein>
    <submittedName>
        <fullName evidence="11">Sugar ABC transporter ATPase</fullName>
        <ecNumber evidence="11">3.6.3.31</ecNumber>
    </submittedName>
</protein>
<keyword evidence="7" id="KW-1278">Translocase</keyword>
<dbReference type="eggNOG" id="COG1129">
    <property type="taxonomic scope" value="Bacteria"/>
</dbReference>
<dbReference type="Pfam" id="PF00005">
    <property type="entry name" value="ABC_tran"/>
    <property type="match status" value="2"/>
</dbReference>
<evidence type="ECO:0000259" key="10">
    <source>
        <dbReference type="PROSITE" id="PS50893"/>
    </source>
</evidence>
<evidence type="ECO:0000256" key="4">
    <source>
        <dbReference type="ARBA" id="ARBA00022475"/>
    </source>
</evidence>